<dbReference type="Proteomes" id="UP001221757">
    <property type="component" value="Unassembled WGS sequence"/>
</dbReference>
<dbReference type="InterPro" id="IPR049192">
    <property type="entry name" value="DUF4246_C"/>
</dbReference>
<gene>
    <name evidence="3" type="ORF">B0H17DRAFT_1159769</name>
</gene>
<accession>A0AAD7DHS8</accession>
<feature type="domain" description="DUF4246" evidence="1">
    <location>
        <begin position="86"/>
        <end position="457"/>
    </location>
</feature>
<proteinExistence type="predicted"/>
<evidence type="ECO:0000259" key="1">
    <source>
        <dbReference type="Pfam" id="PF14033"/>
    </source>
</evidence>
<dbReference type="AlphaFoldDB" id="A0AAD7DHS8"/>
<protein>
    <submittedName>
        <fullName evidence="3">Uncharacterized protein</fullName>
    </submittedName>
</protein>
<dbReference type="PANTHER" id="PTHR33119:SF1">
    <property type="entry name" value="FE2OG DIOXYGENASE DOMAIN-CONTAINING PROTEIN"/>
    <property type="match status" value="1"/>
</dbReference>
<name>A0AAD7DHS8_MYCRO</name>
<feature type="domain" description="DUF4246" evidence="2">
    <location>
        <begin position="3"/>
        <end position="39"/>
    </location>
</feature>
<dbReference type="InterPro" id="IPR049207">
    <property type="entry name" value="DUF4246_N"/>
</dbReference>
<dbReference type="EMBL" id="JARKIE010000057">
    <property type="protein sequence ID" value="KAJ7691589.1"/>
    <property type="molecule type" value="Genomic_DNA"/>
</dbReference>
<reference evidence="3" key="1">
    <citation type="submission" date="2023-03" db="EMBL/GenBank/DDBJ databases">
        <title>Massive genome expansion in bonnet fungi (Mycena s.s.) driven by repeated elements and novel gene families across ecological guilds.</title>
        <authorList>
            <consortium name="Lawrence Berkeley National Laboratory"/>
            <person name="Harder C.B."/>
            <person name="Miyauchi S."/>
            <person name="Viragh M."/>
            <person name="Kuo A."/>
            <person name="Thoen E."/>
            <person name="Andreopoulos B."/>
            <person name="Lu D."/>
            <person name="Skrede I."/>
            <person name="Drula E."/>
            <person name="Henrissat B."/>
            <person name="Morin E."/>
            <person name="Kohler A."/>
            <person name="Barry K."/>
            <person name="LaButti K."/>
            <person name="Morin E."/>
            <person name="Salamov A."/>
            <person name="Lipzen A."/>
            <person name="Mereny Z."/>
            <person name="Hegedus B."/>
            <person name="Baldrian P."/>
            <person name="Stursova M."/>
            <person name="Weitz H."/>
            <person name="Taylor A."/>
            <person name="Grigoriev I.V."/>
            <person name="Nagy L.G."/>
            <person name="Martin F."/>
            <person name="Kauserud H."/>
        </authorList>
    </citation>
    <scope>NUCLEOTIDE SEQUENCE</scope>
    <source>
        <strain evidence="3">CBHHK067</strain>
    </source>
</reference>
<dbReference type="Pfam" id="PF21666">
    <property type="entry name" value="DUF4246_N"/>
    <property type="match status" value="1"/>
</dbReference>
<evidence type="ECO:0000259" key="2">
    <source>
        <dbReference type="Pfam" id="PF21666"/>
    </source>
</evidence>
<dbReference type="PANTHER" id="PTHR33119">
    <property type="entry name" value="IFI3P"/>
    <property type="match status" value="1"/>
</dbReference>
<evidence type="ECO:0000313" key="4">
    <source>
        <dbReference type="Proteomes" id="UP001221757"/>
    </source>
</evidence>
<dbReference type="Pfam" id="PF14033">
    <property type="entry name" value="DUF4246"/>
    <property type="match status" value="1"/>
</dbReference>
<dbReference type="InterPro" id="IPR025340">
    <property type="entry name" value="DUF4246"/>
</dbReference>
<organism evidence="3 4">
    <name type="scientific">Mycena rosella</name>
    <name type="common">Pink bonnet</name>
    <name type="synonym">Agaricus rosellus</name>
    <dbReference type="NCBI Taxonomy" id="1033263"/>
    <lineage>
        <taxon>Eukaryota</taxon>
        <taxon>Fungi</taxon>
        <taxon>Dikarya</taxon>
        <taxon>Basidiomycota</taxon>
        <taxon>Agaricomycotina</taxon>
        <taxon>Agaricomycetes</taxon>
        <taxon>Agaricomycetidae</taxon>
        <taxon>Agaricales</taxon>
        <taxon>Marasmiineae</taxon>
        <taxon>Mycenaceae</taxon>
        <taxon>Mycena</taxon>
    </lineage>
</organism>
<comment type="caution">
    <text evidence="3">The sequence shown here is derived from an EMBL/GenBank/DDBJ whole genome shotgun (WGS) entry which is preliminary data.</text>
</comment>
<sequence length="511" mass="57773">MATKTLSELRMCSLSAHIRQKPNWWEKMRDETIRSKWIRDSEAKEQQAEHPRWEQLTDNMDRSMGHILSLSAFSLIQCSLQSGPYERIFLSDTLIPEDLTTALELAVKLLEDVPESDRDCHPGSDGRVLGLVHPSICPLVFYETWGTDDDGKVTTFKAPESCDVDISFLFISERFQWLPSDFSINKDGAVKALLESPYINNISPNHHDALVPVIEQVMQCAVPLWERVLSSLRNDPVPARVIRTATDGIPCIWSGGAKKLLDSADETHRDQDYDGWLEGRLNSGSLVLPEAHAEYRDMLKGDLTVTLSNSPTIVLTPEKPEYPGGIWHVEGMATESIVSTFVYYYESDNIEGGATRLWDSPSEMSQRRRIEQDDSMCIKILYGMRRDEPCIQDSGSVETKAGRSIAFPNLYQHRVSPFKLSDPTKPGLRKILVFFLVDPTVRILSATNIPPQQLKTVKHTLRSQGPSSRLSFLPVELLDYIATGLVPGVKSRAQAEVNVETEFFEREFNMW</sequence>
<evidence type="ECO:0000313" key="3">
    <source>
        <dbReference type="EMBL" id="KAJ7691589.1"/>
    </source>
</evidence>
<keyword evidence="4" id="KW-1185">Reference proteome</keyword>